<evidence type="ECO:0000313" key="3">
    <source>
        <dbReference type="EMBL" id="KGM10502.1"/>
    </source>
</evidence>
<dbReference type="Proteomes" id="UP000029839">
    <property type="component" value="Unassembled WGS sequence"/>
</dbReference>
<gene>
    <name evidence="3" type="ORF">N868_15190</name>
</gene>
<sequence length="125" mass="12840">MIIAAVVACLLLAALVAFQLALAAGAPWGHLAWGGQNEGRLPGRLRLGSAVSVLLYAVFAVVALDRAGLVDVLPDGFTAVACWVLAGYLTLGVLMNLASRSRAERLVMTPVAAALALCFLVLALG</sequence>
<evidence type="ECO:0000313" key="4">
    <source>
        <dbReference type="Proteomes" id="UP000029839"/>
    </source>
</evidence>
<dbReference type="AlphaFoldDB" id="A0A0A0BS44"/>
<reference evidence="3 4" key="2">
    <citation type="journal article" date="2015" name="Stand. Genomic Sci.">
        <title>Draft genome sequence of Cellulomonas carbonis T26(T) and comparative analysis of six Cellulomonas genomes.</title>
        <authorList>
            <person name="Zhuang W."/>
            <person name="Zhang S."/>
            <person name="Xia X."/>
            <person name="Wang G."/>
        </authorList>
    </citation>
    <scope>NUCLEOTIDE SEQUENCE [LARGE SCALE GENOMIC DNA]</scope>
    <source>
        <strain evidence="3 4">T26</strain>
    </source>
</reference>
<keyword evidence="1" id="KW-0812">Transmembrane</keyword>
<feature type="transmembrane region" description="Helical" evidence="1">
    <location>
        <begin position="107"/>
        <end position="124"/>
    </location>
</feature>
<feature type="chain" id="PRO_5001967472" evidence="2">
    <location>
        <begin position="24"/>
        <end position="125"/>
    </location>
</feature>
<keyword evidence="1" id="KW-0472">Membrane</keyword>
<evidence type="ECO:0000256" key="2">
    <source>
        <dbReference type="SAM" id="SignalP"/>
    </source>
</evidence>
<keyword evidence="4" id="KW-1185">Reference proteome</keyword>
<dbReference type="OrthoDB" id="1524823at2"/>
<organism evidence="3 4">
    <name type="scientific">Cellulomonas carbonis T26</name>
    <dbReference type="NCBI Taxonomy" id="947969"/>
    <lineage>
        <taxon>Bacteria</taxon>
        <taxon>Bacillati</taxon>
        <taxon>Actinomycetota</taxon>
        <taxon>Actinomycetes</taxon>
        <taxon>Micrococcales</taxon>
        <taxon>Cellulomonadaceae</taxon>
        <taxon>Cellulomonas</taxon>
    </lineage>
</organism>
<reference evidence="3 4" key="1">
    <citation type="submission" date="2013-08" db="EMBL/GenBank/DDBJ databases">
        <title>Genome sequencing of Cellulomonas carbonis T26.</title>
        <authorList>
            <person name="Chen F."/>
            <person name="Li Y."/>
            <person name="Wang G."/>
        </authorList>
    </citation>
    <scope>NUCLEOTIDE SEQUENCE [LARGE SCALE GENOMIC DNA]</scope>
    <source>
        <strain evidence="3 4">T26</strain>
    </source>
</reference>
<name>A0A0A0BS44_9CELL</name>
<accession>A0A0A0BS44</accession>
<keyword evidence="1" id="KW-1133">Transmembrane helix</keyword>
<feature type="transmembrane region" description="Helical" evidence="1">
    <location>
        <begin position="47"/>
        <end position="64"/>
    </location>
</feature>
<dbReference type="EMBL" id="AXCY01000048">
    <property type="protein sequence ID" value="KGM10502.1"/>
    <property type="molecule type" value="Genomic_DNA"/>
</dbReference>
<feature type="signal peptide" evidence="2">
    <location>
        <begin position="1"/>
        <end position="23"/>
    </location>
</feature>
<proteinExistence type="predicted"/>
<dbReference type="RefSeq" id="WP_043606954.1">
    <property type="nucleotide sequence ID" value="NZ_AXCY01000048.1"/>
</dbReference>
<feature type="transmembrane region" description="Helical" evidence="1">
    <location>
        <begin position="76"/>
        <end position="95"/>
    </location>
</feature>
<protein>
    <submittedName>
        <fullName evidence="3">Membrane protein</fullName>
    </submittedName>
</protein>
<comment type="caution">
    <text evidence="3">The sequence shown here is derived from an EMBL/GenBank/DDBJ whole genome shotgun (WGS) entry which is preliminary data.</text>
</comment>
<evidence type="ECO:0000256" key="1">
    <source>
        <dbReference type="SAM" id="Phobius"/>
    </source>
</evidence>
<keyword evidence="2" id="KW-0732">Signal</keyword>